<reference evidence="2" key="2">
    <citation type="submission" date="2020-11" db="EMBL/GenBank/DDBJ databases">
        <authorList>
            <person name="McCartney M.A."/>
            <person name="Auch B."/>
            <person name="Kono T."/>
            <person name="Mallez S."/>
            <person name="Becker A."/>
            <person name="Gohl D.M."/>
            <person name="Silverstein K.A.T."/>
            <person name="Koren S."/>
            <person name="Bechman K.B."/>
            <person name="Herman A."/>
            <person name="Abrahante J.E."/>
            <person name="Garbe J."/>
        </authorList>
    </citation>
    <scope>NUCLEOTIDE SEQUENCE</scope>
    <source>
        <strain evidence="2">Duluth1</strain>
        <tissue evidence="2">Whole animal</tissue>
    </source>
</reference>
<dbReference type="Pfam" id="PF18129">
    <property type="entry name" value="SH3_12"/>
    <property type="match status" value="1"/>
</dbReference>
<dbReference type="Gene3D" id="2.30.30.750">
    <property type="match status" value="1"/>
</dbReference>
<dbReference type="Proteomes" id="UP000828390">
    <property type="component" value="Unassembled WGS sequence"/>
</dbReference>
<name>A0A9D4FKA7_DREPO</name>
<keyword evidence="3" id="KW-1185">Reference proteome</keyword>
<dbReference type="InterPro" id="IPR041385">
    <property type="entry name" value="SH3_12"/>
</dbReference>
<dbReference type="AlphaFoldDB" id="A0A9D4FKA7"/>
<evidence type="ECO:0000259" key="1">
    <source>
        <dbReference type="Pfam" id="PF18129"/>
    </source>
</evidence>
<dbReference type="InterPro" id="IPR047008">
    <property type="entry name" value="XRN1_SH3_sf"/>
</dbReference>
<comment type="caution">
    <text evidence="2">The sequence shown here is derived from an EMBL/GenBank/DDBJ whole genome shotgun (WGS) entry which is preliminary data.</text>
</comment>
<evidence type="ECO:0000313" key="3">
    <source>
        <dbReference type="Proteomes" id="UP000828390"/>
    </source>
</evidence>
<accession>A0A9D4FKA7</accession>
<gene>
    <name evidence="2" type="ORF">DPMN_153983</name>
</gene>
<sequence>MITSGALIPDSSATYELFDRVVNTRQGFTVPFGLRGTVVGIYLAEVEVNIMYDVLFDEDFAGGIAIRYNTILFVQNILNLTLKKIIPWHHLIIR</sequence>
<protein>
    <recommendedName>
        <fullName evidence="1">5'-3' exoribonuclease 1 SH3-like domain-containing protein</fullName>
    </recommendedName>
</protein>
<feature type="domain" description="5'-3' exoribonuclease 1 SH3-like" evidence="1">
    <location>
        <begin position="14"/>
        <end position="67"/>
    </location>
</feature>
<evidence type="ECO:0000313" key="2">
    <source>
        <dbReference type="EMBL" id="KAH3800350.1"/>
    </source>
</evidence>
<dbReference type="EMBL" id="JAIWYP010000007">
    <property type="protein sequence ID" value="KAH3800350.1"/>
    <property type="molecule type" value="Genomic_DNA"/>
</dbReference>
<proteinExistence type="predicted"/>
<reference evidence="2" key="1">
    <citation type="journal article" date="2019" name="bioRxiv">
        <title>The Genome of the Zebra Mussel, Dreissena polymorpha: A Resource for Invasive Species Research.</title>
        <authorList>
            <person name="McCartney M.A."/>
            <person name="Auch B."/>
            <person name="Kono T."/>
            <person name="Mallez S."/>
            <person name="Zhang Y."/>
            <person name="Obille A."/>
            <person name="Becker A."/>
            <person name="Abrahante J.E."/>
            <person name="Garbe J."/>
            <person name="Badalamenti J.P."/>
            <person name="Herman A."/>
            <person name="Mangelson H."/>
            <person name="Liachko I."/>
            <person name="Sullivan S."/>
            <person name="Sone E.D."/>
            <person name="Koren S."/>
            <person name="Silverstein K.A.T."/>
            <person name="Beckman K.B."/>
            <person name="Gohl D.M."/>
        </authorList>
    </citation>
    <scope>NUCLEOTIDE SEQUENCE</scope>
    <source>
        <strain evidence="2">Duluth1</strain>
        <tissue evidence="2">Whole animal</tissue>
    </source>
</reference>
<organism evidence="2 3">
    <name type="scientific">Dreissena polymorpha</name>
    <name type="common">Zebra mussel</name>
    <name type="synonym">Mytilus polymorpha</name>
    <dbReference type="NCBI Taxonomy" id="45954"/>
    <lineage>
        <taxon>Eukaryota</taxon>
        <taxon>Metazoa</taxon>
        <taxon>Spiralia</taxon>
        <taxon>Lophotrochozoa</taxon>
        <taxon>Mollusca</taxon>
        <taxon>Bivalvia</taxon>
        <taxon>Autobranchia</taxon>
        <taxon>Heteroconchia</taxon>
        <taxon>Euheterodonta</taxon>
        <taxon>Imparidentia</taxon>
        <taxon>Neoheterodontei</taxon>
        <taxon>Myida</taxon>
        <taxon>Dreissenoidea</taxon>
        <taxon>Dreissenidae</taxon>
        <taxon>Dreissena</taxon>
    </lineage>
</organism>